<gene>
    <name evidence="1" type="ORF">PV399_38980</name>
    <name evidence="2" type="ORF">PV666_44310</name>
</gene>
<evidence type="ECO:0000313" key="4">
    <source>
        <dbReference type="Proteomes" id="UP001282288"/>
    </source>
</evidence>
<evidence type="ECO:0000313" key="1">
    <source>
        <dbReference type="EMBL" id="MDX2965655.1"/>
    </source>
</evidence>
<dbReference type="Proteomes" id="UP001272987">
    <property type="component" value="Unassembled WGS sequence"/>
</dbReference>
<proteinExistence type="predicted"/>
<sequence>MAWHTQLSLAGRAPFSVIAGGRAGQYPDSLVGEAVFDSEHVRDTLMAFLNDIDPRQPIAETAIDTLARTSVLVELRPSWVAYCDRRTGLGPGAADRDSDICRTWVSGDVARAWPRFAEGRIAFDAAAEAAVRLQKELDGVCGADITVLESRAEALLRGAA</sequence>
<dbReference type="RefSeq" id="WP_010352106.1">
    <property type="nucleotide sequence ID" value="NZ_CP122369.1"/>
</dbReference>
<name>A0AAP6BJ26_9ACTN</name>
<evidence type="ECO:0000313" key="2">
    <source>
        <dbReference type="EMBL" id="MDX3024843.1"/>
    </source>
</evidence>
<dbReference type="AlphaFoldDB" id="A0AAP6BJ26"/>
<protein>
    <submittedName>
        <fullName evidence="1">Uncharacterized protein</fullName>
    </submittedName>
</protein>
<reference evidence="1 3" key="1">
    <citation type="journal article" date="2023" name="Microb. Genom.">
        <title>Mesoterricola silvestris gen. nov., sp. nov., Mesoterricola sediminis sp. nov., Geothrix oryzae sp. nov., Geothrix edaphica sp. nov., Geothrix rubra sp. nov., and Geothrix limicola sp. nov., six novel members of Acidobacteriota isolated from soils.</title>
        <authorList>
            <person name="Weisberg A.J."/>
            <person name="Pearce E."/>
            <person name="Kramer C.G."/>
            <person name="Chang J.H."/>
            <person name="Clarke C.R."/>
        </authorList>
    </citation>
    <scope>NUCLEOTIDE SEQUENCE</scope>
    <source>
        <strain evidence="2 3">NB05-1H</strain>
        <strain evidence="1">NRRL_B-16521</strain>
    </source>
</reference>
<keyword evidence="3" id="KW-1185">Reference proteome</keyword>
<accession>A0AAP6BJ26</accession>
<dbReference type="GeneID" id="69812423"/>
<dbReference type="EMBL" id="JARAWP010000039">
    <property type="protein sequence ID" value="MDX3024843.1"/>
    <property type="molecule type" value="Genomic_DNA"/>
</dbReference>
<dbReference type="EMBL" id="JARAWC010000044">
    <property type="protein sequence ID" value="MDX2965655.1"/>
    <property type="molecule type" value="Genomic_DNA"/>
</dbReference>
<evidence type="ECO:0000313" key="3">
    <source>
        <dbReference type="Proteomes" id="UP001272987"/>
    </source>
</evidence>
<organism evidence="1 4">
    <name type="scientific">Streptomyces acidiscabies</name>
    <dbReference type="NCBI Taxonomy" id="42234"/>
    <lineage>
        <taxon>Bacteria</taxon>
        <taxon>Bacillati</taxon>
        <taxon>Actinomycetota</taxon>
        <taxon>Actinomycetes</taxon>
        <taxon>Kitasatosporales</taxon>
        <taxon>Streptomycetaceae</taxon>
        <taxon>Streptomyces</taxon>
    </lineage>
</organism>
<comment type="caution">
    <text evidence="1">The sequence shown here is derived from an EMBL/GenBank/DDBJ whole genome shotgun (WGS) entry which is preliminary data.</text>
</comment>
<dbReference type="Proteomes" id="UP001282288">
    <property type="component" value="Unassembled WGS sequence"/>
</dbReference>